<gene>
    <name evidence="1" type="ORF">LCGC14_2669410</name>
</gene>
<reference evidence="1" key="1">
    <citation type="journal article" date="2015" name="Nature">
        <title>Complex archaea that bridge the gap between prokaryotes and eukaryotes.</title>
        <authorList>
            <person name="Spang A."/>
            <person name="Saw J.H."/>
            <person name="Jorgensen S.L."/>
            <person name="Zaremba-Niedzwiedzka K."/>
            <person name="Martijn J."/>
            <person name="Lind A.E."/>
            <person name="van Eijk R."/>
            <person name="Schleper C."/>
            <person name="Guy L."/>
            <person name="Ettema T.J."/>
        </authorList>
    </citation>
    <scope>NUCLEOTIDE SEQUENCE</scope>
</reference>
<proteinExistence type="predicted"/>
<name>A0A0F8ZPL0_9ZZZZ</name>
<dbReference type="EMBL" id="LAZR01046761">
    <property type="protein sequence ID" value="KKK95773.1"/>
    <property type="molecule type" value="Genomic_DNA"/>
</dbReference>
<organism evidence="1">
    <name type="scientific">marine sediment metagenome</name>
    <dbReference type="NCBI Taxonomy" id="412755"/>
    <lineage>
        <taxon>unclassified sequences</taxon>
        <taxon>metagenomes</taxon>
        <taxon>ecological metagenomes</taxon>
    </lineage>
</organism>
<comment type="caution">
    <text evidence="1">The sequence shown here is derived from an EMBL/GenBank/DDBJ whole genome shotgun (WGS) entry which is preliminary data.</text>
</comment>
<evidence type="ECO:0000313" key="1">
    <source>
        <dbReference type="EMBL" id="KKK95773.1"/>
    </source>
</evidence>
<accession>A0A0F8ZPL0</accession>
<feature type="non-terminal residue" evidence="1">
    <location>
        <position position="1"/>
    </location>
</feature>
<sequence>TNTLRKLTLLARKFKFTGEMAPLLPKGKKITKYNESL</sequence>
<protein>
    <submittedName>
        <fullName evidence="1">Uncharacterized protein</fullName>
    </submittedName>
</protein>
<dbReference type="AlphaFoldDB" id="A0A0F8ZPL0"/>